<evidence type="ECO:0000256" key="1">
    <source>
        <dbReference type="SAM" id="Phobius"/>
    </source>
</evidence>
<name>A0A3D9T6S1_9ACTN</name>
<protein>
    <recommendedName>
        <fullName evidence="4">CU044_5270 family protein</fullName>
    </recommendedName>
</protein>
<keyword evidence="3" id="KW-1185">Reference proteome</keyword>
<proteinExistence type="predicted"/>
<gene>
    <name evidence="2" type="ORF">DFJ69_5919</name>
</gene>
<keyword evidence="1" id="KW-1133">Transmembrane helix</keyword>
<comment type="caution">
    <text evidence="2">The sequence shown here is derived from an EMBL/GenBank/DDBJ whole genome shotgun (WGS) entry which is preliminary data.</text>
</comment>
<sequence>MTHDEIDVFRKARPDVPPFDPDAKSRTRASLLDAAVAEAGPVNASPRRSWRRAKASLRIGAVVAATATVLAGVAVLRNAGESGGIAAPPTVRISSPAAENDRPRPDQWSYIKGLSVGSSGGVGGFLFGKPDKRIPFERWVSVDGKRTASYQKGRLVVQGTGSVAGMSPPSGYPFLLALPTDPTALLARLDQVIDREGGEAPNAEARASRAFTIMEIWLREVALPSDLRRGMYEALRRIPGVKFEGRAADVAGRPGVTFYRIEEGYLRSEILMNPTTHEYMGYRSIAIRDHVSRGTDSTRSIKKGHVMGWGAVTRAAIVDEQGRRP</sequence>
<keyword evidence="1" id="KW-0812">Transmembrane</keyword>
<dbReference type="RefSeq" id="WP_116025543.1">
    <property type="nucleotide sequence ID" value="NZ_QTTT01000001.1"/>
</dbReference>
<feature type="transmembrane region" description="Helical" evidence="1">
    <location>
        <begin position="55"/>
        <end position="76"/>
    </location>
</feature>
<keyword evidence="1" id="KW-0472">Membrane</keyword>
<dbReference type="AlphaFoldDB" id="A0A3D9T6S1"/>
<evidence type="ECO:0000313" key="2">
    <source>
        <dbReference type="EMBL" id="REF00385.1"/>
    </source>
</evidence>
<dbReference type="OrthoDB" id="3612087at2"/>
<accession>A0A3D9T6S1</accession>
<reference evidence="2 3" key="1">
    <citation type="submission" date="2018-08" db="EMBL/GenBank/DDBJ databases">
        <title>Sequencing the genomes of 1000 actinobacteria strains.</title>
        <authorList>
            <person name="Klenk H.-P."/>
        </authorList>
    </citation>
    <scope>NUCLEOTIDE SEQUENCE [LARGE SCALE GENOMIC DNA]</scope>
    <source>
        <strain evidence="2 3">DSM 43927</strain>
    </source>
</reference>
<organism evidence="2 3">
    <name type="scientific">Thermomonospora umbrina</name>
    <dbReference type="NCBI Taxonomy" id="111806"/>
    <lineage>
        <taxon>Bacteria</taxon>
        <taxon>Bacillati</taxon>
        <taxon>Actinomycetota</taxon>
        <taxon>Actinomycetes</taxon>
        <taxon>Streptosporangiales</taxon>
        <taxon>Thermomonosporaceae</taxon>
        <taxon>Thermomonospora</taxon>
    </lineage>
</organism>
<dbReference type="EMBL" id="QTTT01000001">
    <property type="protein sequence ID" value="REF00385.1"/>
    <property type="molecule type" value="Genomic_DNA"/>
</dbReference>
<dbReference type="InterPro" id="IPR047789">
    <property type="entry name" value="CU044_5270-like"/>
</dbReference>
<evidence type="ECO:0008006" key="4">
    <source>
        <dbReference type="Google" id="ProtNLM"/>
    </source>
</evidence>
<dbReference type="NCBIfam" id="NF038083">
    <property type="entry name" value="CU044_5270_fam"/>
    <property type="match status" value="1"/>
</dbReference>
<evidence type="ECO:0000313" key="3">
    <source>
        <dbReference type="Proteomes" id="UP000256661"/>
    </source>
</evidence>
<dbReference type="Proteomes" id="UP000256661">
    <property type="component" value="Unassembled WGS sequence"/>
</dbReference>